<accession>A0AAV0V5H4</accession>
<evidence type="ECO:0000313" key="4">
    <source>
        <dbReference type="EMBL" id="CAI5742954.1"/>
    </source>
</evidence>
<feature type="region of interest" description="Disordered" evidence="1">
    <location>
        <begin position="1008"/>
        <end position="1048"/>
    </location>
</feature>
<dbReference type="PANTHER" id="PTHR47219:SF20">
    <property type="entry name" value="TBC1 DOMAIN FAMILY MEMBER 2B"/>
    <property type="match status" value="1"/>
</dbReference>
<evidence type="ECO:0008006" key="6">
    <source>
        <dbReference type="Google" id="ProtNLM"/>
    </source>
</evidence>
<dbReference type="FunFam" id="1.10.8.270:FF:000016">
    <property type="entry name" value="TBC1 domain family member 2A"/>
    <property type="match status" value="1"/>
</dbReference>
<sequence length="1115" mass="124921">MELARELAPGAMLPSAFSRSNDCEIVRRWMEMVLGDKVLSDVPAALQSGQVLCDLVKKLYQALGMKSHVRSCDGDDVDALSKVLEYLRACEGLGVARQDLFEPDDLLEQEDLAKVYRSILALQAVAVSLSNRRSIDERSSMIERSDWCPMLVHDASVNDDEYNLDTCDRNLDSHHSVHSLQQSRWQRLLCKYENQQQQKEEGDCGGESSACEGMGPLAHGIWRTEEHIRAILLREDTDYGAVPDALHGKLWMLASGAQLEMRRNKGLYERLLVSSSEVTEATRQIDVDLHRTVSDEDKEWWSDEKSGMMRRVLVAYSFYNPSLGYCQGLNYIVARILQYLDEEEAFYLLIAIIRLVPDDYYTTMLGLAVDQHVFADLVRLQYPEVSDHLAKLGGSGMELSLACTEWFLTLFASPCDRDVTFRIWDAIFLQGDEVLFRAALALLQQAKSELVACNNYGDMLKQLNELGRSTINAAELMKLSKSQDCIICGRVEDFRAHHRLQLASGIVASTVDTEDGQSSSTGRRSSESRPEPRLRLFGRRKQGVHRHVDKVLPRLARTFDRNLTDEYTEAIRRDHVNFAEYYTGMQLQIREDYCVVGDSHLERKTRSARRVSADGFVVSNKQENTGCCAELTDHDKSQNGPDGGECGAKLTRSRRSKSSAAMTTRKVQDDCATSPPADPTVKENDEEVQLVGRSPLAWIQRFEEWHKDMKTQKEKRKAEKKRLRRNQRCDSMFPETMNGQTDPDIQRARCAVGSSPVPLHSQPRECGDMEIFSLGDRRRPNEYKCLQTENVVELKKSSLPRSYSDLFQPPAHVAGQRQNQTVMEATRDTAKQGLVVPQQSPKDEIEDVLGKAFVDETRNLARSGNGRAFRGLSDQSTLSRSTNSCANAASFVMDFQEEMHDEMKSNRCLGEESVKTGQVTTFARGKRPLAQGLLLYSPVHCRSSSMDFGTEAAGDCVPPRLRRIVSVSSVENTPPQQKCARNLERTNDCTQAMRERANVLQYMHHKASDVSSVAGSIPRSPGRISEGSSNSPRFGDQSSNNRSGKSTHFRNGSFSFFDKLSSDLENSAHGLDSLVSEAEFSAESLNRGSISSATAGRSSTVDEQRPMGEAISISS</sequence>
<dbReference type="GO" id="GO:0031267">
    <property type="term" value="F:small GTPase binding"/>
    <property type="evidence" value="ECO:0007669"/>
    <property type="project" value="TreeGrafter"/>
</dbReference>
<reference evidence="4" key="1">
    <citation type="submission" date="2022-12" db="EMBL/GenBank/DDBJ databases">
        <authorList>
            <person name="Webb A."/>
        </authorList>
    </citation>
    <scope>NUCLEOTIDE SEQUENCE</scope>
    <source>
        <strain evidence="4">Hp1</strain>
    </source>
</reference>
<dbReference type="InterPro" id="IPR050302">
    <property type="entry name" value="Rab_GAP_TBC_domain"/>
</dbReference>
<evidence type="ECO:0000313" key="5">
    <source>
        <dbReference type="Proteomes" id="UP001162031"/>
    </source>
</evidence>
<protein>
    <recommendedName>
        <fullName evidence="6">Rab-GAP TBC domain-containing protein</fullName>
    </recommendedName>
</protein>
<dbReference type="SUPFAM" id="SSF47923">
    <property type="entry name" value="Ypt/Rab-GAP domain of gyp1p"/>
    <property type="match status" value="2"/>
</dbReference>
<dbReference type="PANTHER" id="PTHR47219">
    <property type="entry name" value="RAB GTPASE-ACTIVATING PROTEIN 1-LIKE"/>
    <property type="match status" value="1"/>
</dbReference>
<dbReference type="Proteomes" id="UP001162031">
    <property type="component" value="Unassembled WGS sequence"/>
</dbReference>
<dbReference type="PRINTS" id="PR00888">
    <property type="entry name" value="SM22CALPONIN"/>
</dbReference>
<dbReference type="Gene3D" id="1.10.8.270">
    <property type="entry name" value="putative rabgap domain of human tbc1 domain family member 14 like domains"/>
    <property type="match status" value="1"/>
</dbReference>
<feature type="domain" description="Calponin-homology (CH)" evidence="2">
    <location>
        <begin position="20"/>
        <end position="126"/>
    </location>
</feature>
<keyword evidence="5" id="KW-1185">Reference proteome</keyword>
<evidence type="ECO:0000256" key="1">
    <source>
        <dbReference type="SAM" id="MobiDB-lite"/>
    </source>
</evidence>
<name>A0AAV0V5H4_HYABA</name>
<feature type="compositionally biased region" description="Polar residues" evidence="1">
    <location>
        <begin position="1026"/>
        <end position="1048"/>
    </location>
</feature>
<comment type="caution">
    <text evidence="4">The sequence shown here is derived from an EMBL/GenBank/DDBJ whole genome shotgun (WGS) entry which is preliminary data.</text>
</comment>
<dbReference type="InterPro" id="IPR003096">
    <property type="entry name" value="SM22_calponin"/>
</dbReference>
<proteinExistence type="predicted"/>
<evidence type="ECO:0000259" key="3">
    <source>
        <dbReference type="PROSITE" id="PS50086"/>
    </source>
</evidence>
<evidence type="ECO:0000259" key="2">
    <source>
        <dbReference type="PROSITE" id="PS50021"/>
    </source>
</evidence>
<dbReference type="AlphaFoldDB" id="A0AAV0V5H4"/>
<dbReference type="PROSITE" id="PS50086">
    <property type="entry name" value="TBC_RABGAP"/>
    <property type="match status" value="1"/>
</dbReference>
<dbReference type="Gene3D" id="1.10.472.80">
    <property type="entry name" value="Ypt/Rab-GAP domain of gyp1p, domain 3"/>
    <property type="match status" value="1"/>
</dbReference>
<organism evidence="4 5">
    <name type="scientific">Hyaloperonospora brassicae</name>
    <name type="common">Brassica downy mildew</name>
    <name type="synonym">Peronospora brassicae</name>
    <dbReference type="NCBI Taxonomy" id="162125"/>
    <lineage>
        <taxon>Eukaryota</taxon>
        <taxon>Sar</taxon>
        <taxon>Stramenopiles</taxon>
        <taxon>Oomycota</taxon>
        <taxon>Peronosporomycetes</taxon>
        <taxon>Peronosporales</taxon>
        <taxon>Peronosporaceae</taxon>
        <taxon>Hyaloperonospora</taxon>
    </lineage>
</organism>
<dbReference type="EMBL" id="CANTFL010001482">
    <property type="protein sequence ID" value="CAI5742954.1"/>
    <property type="molecule type" value="Genomic_DNA"/>
</dbReference>
<dbReference type="InterPro" id="IPR035969">
    <property type="entry name" value="Rab-GAP_TBC_sf"/>
</dbReference>
<dbReference type="Pfam" id="PF00307">
    <property type="entry name" value="CH"/>
    <property type="match status" value="1"/>
</dbReference>
<feature type="region of interest" description="Disordered" evidence="1">
    <location>
        <begin position="511"/>
        <end position="532"/>
    </location>
</feature>
<dbReference type="SUPFAM" id="SSF47576">
    <property type="entry name" value="Calponin-homology domain, CH-domain"/>
    <property type="match status" value="1"/>
</dbReference>
<dbReference type="SMART" id="SM00164">
    <property type="entry name" value="TBC"/>
    <property type="match status" value="1"/>
</dbReference>
<dbReference type="CDD" id="cd00014">
    <property type="entry name" value="CH_SF"/>
    <property type="match status" value="1"/>
</dbReference>
<dbReference type="Pfam" id="PF00566">
    <property type="entry name" value="RabGAP-TBC"/>
    <property type="match status" value="1"/>
</dbReference>
<dbReference type="GO" id="GO:0005096">
    <property type="term" value="F:GTPase activator activity"/>
    <property type="evidence" value="ECO:0007669"/>
    <property type="project" value="TreeGrafter"/>
</dbReference>
<feature type="region of interest" description="Disordered" evidence="1">
    <location>
        <begin position="635"/>
        <end position="687"/>
    </location>
</feature>
<dbReference type="InterPro" id="IPR001715">
    <property type="entry name" value="CH_dom"/>
</dbReference>
<feature type="domain" description="Rab-GAP TBC" evidence="3">
    <location>
        <begin position="241"/>
        <end position="431"/>
    </location>
</feature>
<feature type="region of interest" description="Disordered" evidence="1">
    <location>
        <begin position="1084"/>
        <end position="1115"/>
    </location>
</feature>
<dbReference type="InterPro" id="IPR036872">
    <property type="entry name" value="CH_dom_sf"/>
</dbReference>
<gene>
    <name evidence="4" type="ORF">HBR001_LOCUS9239</name>
</gene>
<feature type="compositionally biased region" description="Polar residues" evidence="1">
    <location>
        <begin position="1084"/>
        <end position="1099"/>
    </location>
</feature>
<dbReference type="InterPro" id="IPR000195">
    <property type="entry name" value="Rab-GAP-TBC_dom"/>
</dbReference>
<dbReference type="PROSITE" id="PS50021">
    <property type="entry name" value="CH"/>
    <property type="match status" value="1"/>
</dbReference>
<dbReference type="Gene3D" id="1.10.418.10">
    <property type="entry name" value="Calponin-like domain"/>
    <property type="match status" value="1"/>
</dbReference>